<keyword evidence="4" id="KW-1185">Reference proteome</keyword>
<keyword evidence="2" id="KW-0472">Membrane</keyword>
<dbReference type="VEuPathDB" id="TriTrypDB:BSAL_51060"/>
<keyword evidence="2" id="KW-1133">Transmembrane helix</keyword>
<sequence>MASCCAISYIVFSGIATILAITACFVPILSVVDTNNDDDSMMRKLPGSAIASHTQSSKRAADAESVTEIQCPVFSGQCSGSFGGSPTTSEFLDYYGCKGGLTSARALCVLFIIFTSVSVLSQFLAINNLRNVRRSKISSSLTGSAGLICGVVGAYNQLNISQCLRNNWEFTVMFNGMFMVMISAIVILVGCAFHFFSTLGMIASWWCGCCGDQPGSYYNPYNLAPGQQGAAMYYNEQVPLNQQQPIVGSVVPPQPQVPLGYPQPGGYQQQPVGYAQQGGYQQQPTGNPQQQVGYPPQQQVYQQPQQPGYQYVSAQGAVYQQPPQQQQTYQQRFSTTQ</sequence>
<keyword evidence="2" id="KW-0812">Transmembrane</keyword>
<feature type="transmembrane region" description="Helical" evidence="2">
    <location>
        <begin position="7"/>
        <end position="32"/>
    </location>
</feature>
<evidence type="ECO:0000313" key="3">
    <source>
        <dbReference type="EMBL" id="CUE65957.1"/>
    </source>
</evidence>
<feature type="transmembrane region" description="Helical" evidence="2">
    <location>
        <begin position="176"/>
        <end position="196"/>
    </location>
</feature>
<evidence type="ECO:0000256" key="2">
    <source>
        <dbReference type="SAM" id="Phobius"/>
    </source>
</evidence>
<dbReference type="EMBL" id="CYKH01000056">
    <property type="protein sequence ID" value="CUE65957.1"/>
    <property type="molecule type" value="Genomic_DNA"/>
</dbReference>
<gene>
    <name evidence="3" type="ORF">BSAL_51060</name>
</gene>
<organism evidence="3 4">
    <name type="scientific">Bodo saltans</name>
    <name type="common">Flagellated protozoan</name>
    <dbReference type="NCBI Taxonomy" id="75058"/>
    <lineage>
        <taxon>Eukaryota</taxon>
        <taxon>Discoba</taxon>
        <taxon>Euglenozoa</taxon>
        <taxon>Kinetoplastea</taxon>
        <taxon>Metakinetoplastina</taxon>
        <taxon>Eubodonida</taxon>
        <taxon>Bodonidae</taxon>
        <taxon>Bodo</taxon>
    </lineage>
</organism>
<feature type="transmembrane region" description="Helical" evidence="2">
    <location>
        <begin position="137"/>
        <end position="156"/>
    </location>
</feature>
<reference evidence="4" key="1">
    <citation type="submission" date="2015-09" db="EMBL/GenBank/DDBJ databases">
        <authorList>
            <consortium name="Pathogen Informatics"/>
        </authorList>
    </citation>
    <scope>NUCLEOTIDE SEQUENCE [LARGE SCALE GENOMIC DNA]</scope>
    <source>
        <strain evidence="4">Lake Konstanz</strain>
    </source>
</reference>
<evidence type="ECO:0000313" key="4">
    <source>
        <dbReference type="Proteomes" id="UP000051952"/>
    </source>
</evidence>
<evidence type="ECO:0000256" key="1">
    <source>
        <dbReference type="SAM" id="MobiDB-lite"/>
    </source>
</evidence>
<dbReference type="Proteomes" id="UP000051952">
    <property type="component" value="Unassembled WGS sequence"/>
</dbReference>
<accession>A0A0S4IHJ3</accession>
<name>A0A0S4IHJ3_BODSA</name>
<feature type="transmembrane region" description="Helical" evidence="2">
    <location>
        <begin position="104"/>
        <end position="125"/>
    </location>
</feature>
<proteinExistence type="predicted"/>
<protein>
    <submittedName>
        <fullName evidence="3">Membrane-associated protein, putative</fullName>
    </submittedName>
</protein>
<feature type="region of interest" description="Disordered" evidence="1">
    <location>
        <begin position="276"/>
        <end position="307"/>
    </location>
</feature>
<dbReference type="AlphaFoldDB" id="A0A0S4IHJ3"/>